<feature type="coiled-coil region" evidence="1">
    <location>
        <begin position="383"/>
        <end position="427"/>
    </location>
</feature>
<evidence type="ECO:0000259" key="3">
    <source>
        <dbReference type="Pfam" id="PF13514"/>
    </source>
</evidence>
<evidence type="ECO:0000313" key="5">
    <source>
        <dbReference type="Proteomes" id="UP001596143"/>
    </source>
</evidence>
<gene>
    <name evidence="4" type="ORF">ACFPTR_07645</name>
</gene>
<sequence length="914" mass="108655">MKIRRLHIYGFGMLIDEVIPFNDTFHVIQGQNESGKSTIHAFIQAILFGFPTKKEKLLRYEPKTASAYGGNMMVELDNGETVTIERTMKRKARGDVVVSFENGETVGEQWLRQMLGNINRTTFQGIFCFGLDGLSEVGQLKGQELNQYLYEAGTTGTQNLHLVEKELTKQMEQLFKKQGKKPIINQMLLELQQIQWELRAWEKEFDRYDQLLDEKERLVREMEEIRQEKNRLQIRLMESERKQSLKKLWEEQQSLVREKNFLKKFPLISTEVEEKVKQCVSALEERKERLLQWEQWKVEEERNMTGASIRATFMREKEAITVIKEQMPLYKKLNEDYARLQQTEQNIEDKLCQLNEKLGTLPEEQLKKASTTVLAEEDLKDFVEQYKQSKATYEQVYVQKEQKEMVLTNVQEELQKMKKDKNNDKNHPFHVAMQFGAIVFLTLAVSEWIRGNIFLGSISLLLMLLCSWFFWKKPTSTSLSYKEKEWEYDRESRAYEEILSQAENARARLMKAEKSLQAWKEKYCYDFVPSIDRLEVIFPIVKDWQAHWQEFIQIKKEMAAIQAQKERIETGINLFRTKKSDVYQEGFEALVQEFLQEWEVAQRKHEQYDMRANEYLKKYQQAKLDRTSYEELDHQLQRIFQKHQVHRLEEVAEGVKHNRRYKEILQHLEWIEEKMKEQEPKESVRKKWLMEFESDEQEWMDDNLALKEALTEIDDKHMTLQETLAQVKQQIQFLEEDGSYEEKLQLFSEKKEALRQLTEEWAVLNTAKLLMEKVKKVYERERQPKVVQLASEYFSYMTGEAQYRLFAPVGENTFVVENSQGIRFTPEELSRGTAEQLYLSLRLALADTFSQPEQLPLIMDDPFVNFDHERKSRVFSLFQKGNKNRQIIYFTCHDFPHASLTASQVTSLSQHHLN</sequence>
<evidence type="ECO:0000256" key="1">
    <source>
        <dbReference type="SAM" id="Coils"/>
    </source>
</evidence>
<evidence type="ECO:0000256" key="2">
    <source>
        <dbReference type="SAM" id="Phobius"/>
    </source>
</evidence>
<dbReference type="SUPFAM" id="SSF52540">
    <property type="entry name" value="P-loop containing nucleoside triphosphate hydrolases"/>
    <property type="match status" value="1"/>
</dbReference>
<dbReference type="RefSeq" id="WP_270895341.1">
    <property type="nucleotide sequence ID" value="NZ_JBHSPF010000030.1"/>
</dbReference>
<dbReference type="PANTHER" id="PTHR41259">
    <property type="entry name" value="DOUBLE-STRAND BREAK REPAIR RAD50 ATPASE, PUTATIVE-RELATED"/>
    <property type="match status" value="1"/>
</dbReference>
<accession>A0ABW0U5V5</accession>
<feature type="domain" description="YhaN AAA" evidence="3">
    <location>
        <begin position="1"/>
        <end position="200"/>
    </location>
</feature>
<evidence type="ECO:0000313" key="4">
    <source>
        <dbReference type="EMBL" id="MFC5628768.1"/>
    </source>
</evidence>
<keyword evidence="2" id="KW-1133">Transmembrane helix</keyword>
<name>A0ABW0U5V5_9BACI</name>
<keyword evidence="2" id="KW-0472">Membrane</keyword>
<keyword evidence="2" id="KW-0812">Transmembrane</keyword>
<dbReference type="EMBL" id="JBHSPF010000030">
    <property type="protein sequence ID" value="MFC5628768.1"/>
    <property type="molecule type" value="Genomic_DNA"/>
</dbReference>
<feature type="transmembrane region" description="Helical" evidence="2">
    <location>
        <begin position="453"/>
        <end position="471"/>
    </location>
</feature>
<dbReference type="Proteomes" id="UP001596143">
    <property type="component" value="Unassembled WGS sequence"/>
</dbReference>
<dbReference type="PANTHER" id="PTHR41259:SF1">
    <property type="entry name" value="DOUBLE-STRAND BREAK REPAIR RAD50 ATPASE, PUTATIVE-RELATED"/>
    <property type="match status" value="1"/>
</dbReference>
<dbReference type="Gene3D" id="3.40.50.300">
    <property type="entry name" value="P-loop containing nucleotide triphosphate hydrolases"/>
    <property type="match status" value="2"/>
</dbReference>
<feature type="coiled-coil region" evidence="1">
    <location>
        <begin position="184"/>
        <end position="242"/>
    </location>
</feature>
<comment type="caution">
    <text evidence="4">The sequence shown here is derived from an EMBL/GenBank/DDBJ whole genome shotgun (WGS) entry which is preliminary data.</text>
</comment>
<feature type="transmembrane region" description="Helical" evidence="2">
    <location>
        <begin position="427"/>
        <end position="446"/>
    </location>
</feature>
<organism evidence="4 5">
    <name type="scientific">Aliibacillus thermotolerans</name>
    <dbReference type="NCBI Taxonomy" id="1834418"/>
    <lineage>
        <taxon>Bacteria</taxon>
        <taxon>Bacillati</taxon>
        <taxon>Bacillota</taxon>
        <taxon>Bacilli</taxon>
        <taxon>Bacillales</taxon>
        <taxon>Bacillaceae</taxon>
        <taxon>Aliibacillus</taxon>
    </lineage>
</organism>
<feature type="coiled-coil region" evidence="1">
    <location>
        <begin position="710"/>
        <end position="760"/>
    </location>
</feature>
<proteinExistence type="predicted"/>
<protein>
    <submittedName>
        <fullName evidence="4">AAA family ATPase</fullName>
    </submittedName>
</protein>
<dbReference type="Pfam" id="PF13514">
    <property type="entry name" value="AAA_27"/>
    <property type="match status" value="1"/>
</dbReference>
<dbReference type="InterPro" id="IPR027417">
    <property type="entry name" value="P-loop_NTPase"/>
</dbReference>
<reference evidence="5" key="1">
    <citation type="journal article" date="2019" name="Int. J. Syst. Evol. Microbiol.">
        <title>The Global Catalogue of Microorganisms (GCM) 10K type strain sequencing project: providing services to taxonomists for standard genome sequencing and annotation.</title>
        <authorList>
            <consortium name="The Broad Institute Genomics Platform"/>
            <consortium name="The Broad Institute Genome Sequencing Center for Infectious Disease"/>
            <person name="Wu L."/>
            <person name="Ma J."/>
        </authorList>
    </citation>
    <scope>NUCLEOTIDE SEQUENCE [LARGE SCALE GENOMIC DNA]</scope>
    <source>
        <strain evidence="5">CGMCC 1.15790</strain>
    </source>
</reference>
<keyword evidence="1" id="KW-0175">Coiled coil</keyword>
<feature type="coiled-coil region" evidence="1">
    <location>
        <begin position="488"/>
        <end position="522"/>
    </location>
</feature>
<keyword evidence="5" id="KW-1185">Reference proteome</keyword>
<dbReference type="InterPro" id="IPR038734">
    <property type="entry name" value="YhaN_AAA"/>
</dbReference>